<dbReference type="GO" id="GO:0000785">
    <property type="term" value="C:chromatin"/>
    <property type="evidence" value="ECO:0007669"/>
    <property type="project" value="TreeGrafter"/>
</dbReference>
<comment type="caution">
    <text evidence="7">The sequence shown here is derived from an EMBL/GenBank/DDBJ whole genome shotgun (WGS) entry which is preliminary data.</text>
</comment>
<dbReference type="GO" id="GO:0000981">
    <property type="term" value="F:DNA-binding transcription factor activity, RNA polymerase II-specific"/>
    <property type="evidence" value="ECO:0007669"/>
    <property type="project" value="TreeGrafter"/>
</dbReference>
<keyword evidence="1" id="KW-0805">Transcription regulation</keyword>
<dbReference type="Gene3D" id="2.60.40.820">
    <property type="entry name" value="Transcription factor, T-box"/>
    <property type="match status" value="1"/>
</dbReference>
<dbReference type="Pfam" id="PF00907">
    <property type="entry name" value="T-box"/>
    <property type="match status" value="1"/>
</dbReference>
<dbReference type="InterPro" id="IPR001699">
    <property type="entry name" value="TF_T-box"/>
</dbReference>
<dbReference type="SMART" id="SM00425">
    <property type="entry name" value="TBOX"/>
    <property type="match status" value="1"/>
</dbReference>
<sequence>MRSEHIGQQANSLLHLTYSNDEVEFQTNFSSPALSSNYLQDIRKSAPKYQHFEPYEYAGLEKLDKAKTGVTKEHLNLNICSMRQYIPRFTVLRIIQNQSCYSDVAPPPLGAFQDCSYTLQAPSGQCSSTGTRVEYIGSYIIPGTQFYTVTAYQNPDVIRIKIDNNPFAKGFRNRQNFSELDGIVIASRTGFSNSPYGQPSNSNN</sequence>
<keyword evidence="3" id="KW-0804">Transcription</keyword>
<comment type="caution">
    <text evidence="5">Lacks conserved residue(s) required for the propagation of feature annotation.</text>
</comment>
<evidence type="ECO:0000256" key="2">
    <source>
        <dbReference type="ARBA" id="ARBA00023125"/>
    </source>
</evidence>
<evidence type="ECO:0000256" key="3">
    <source>
        <dbReference type="ARBA" id="ARBA00023163"/>
    </source>
</evidence>
<gene>
    <name evidence="7" type="ORF">DEA37_0001837</name>
</gene>
<evidence type="ECO:0000259" key="6">
    <source>
        <dbReference type="PROSITE" id="PS50252"/>
    </source>
</evidence>
<evidence type="ECO:0000313" key="7">
    <source>
        <dbReference type="EMBL" id="KAA3678029.1"/>
    </source>
</evidence>
<feature type="domain" description="T-box" evidence="6">
    <location>
        <begin position="52"/>
        <end position="173"/>
    </location>
</feature>
<name>A0A5J4NRG2_9TREM</name>
<dbReference type="SUPFAM" id="SSF49417">
    <property type="entry name" value="p53-like transcription factors"/>
    <property type="match status" value="1"/>
</dbReference>
<dbReference type="Proteomes" id="UP000324629">
    <property type="component" value="Unassembled WGS sequence"/>
</dbReference>
<evidence type="ECO:0000256" key="4">
    <source>
        <dbReference type="ARBA" id="ARBA00023242"/>
    </source>
</evidence>
<dbReference type="EMBL" id="QNGE01001248">
    <property type="protein sequence ID" value="KAA3678029.1"/>
    <property type="molecule type" value="Genomic_DNA"/>
</dbReference>
<dbReference type="GO" id="GO:0045893">
    <property type="term" value="P:positive regulation of DNA-templated transcription"/>
    <property type="evidence" value="ECO:0007669"/>
    <property type="project" value="InterPro"/>
</dbReference>
<reference evidence="7 8" key="1">
    <citation type="journal article" date="2019" name="Gigascience">
        <title>Whole-genome sequence of the oriental lung fluke Paragonimus westermani.</title>
        <authorList>
            <person name="Oey H."/>
            <person name="Zakrzewski M."/>
            <person name="Narain K."/>
            <person name="Devi K.R."/>
            <person name="Agatsuma T."/>
            <person name="Nawaratna S."/>
            <person name="Gobert G.N."/>
            <person name="Jones M.K."/>
            <person name="Ragan M.A."/>
            <person name="McManus D.P."/>
            <person name="Krause L."/>
        </authorList>
    </citation>
    <scope>NUCLEOTIDE SEQUENCE [LARGE SCALE GENOMIC DNA]</scope>
    <source>
        <strain evidence="7 8">IND2009</strain>
    </source>
</reference>
<proteinExistence type="predicted"/>
<accession>A0A5J4NRG2</accession>
<keyword evidence="4 5" id="KW-0539">Nucleus</keyword>
<evidence type="ECO:0000313" key="8">
    <source>
        <dbReference type="Proteomes" id="UP000324629"/>
    </source>
</evidence>
<dbReference type="InterPro" id="IPR036960">
    <property type="entry name" value="T-box_sf"/>
</dbReference>
<comment type="subcellular location">
    <subcellularLocation>
        <location evidence="5">Nucleus</location>
    </subcellularLocation>
</comment>
<protein>
    <recommendedName>
        <fullName evidence="6">T-box domain-containing protein</fullName>
    </recommendedName>
</protein>
<dbReference type="PROSITE" id="PS50252">
    <property type="entry name" value="TBOX_3"/>
    <property type="match status" value="1"/>
</dbReference>
<keyword evidence="8" id="KW-1185">Reference proteome</keyword>
<dbReference type="PANTHER" id="PTHR11267:SF181">
    <property type="entry name" value="OPTOMOTOR-BLIND PROTEIN"/>
    <property type="match status" value="1"/>
</dbReference>
<dbReference type="InterPro" id="IPR008967">
    <property type="entry name" value="p53-like_TF_DNA-bd_sf"/>
</dbReference>
<dbReference type="GO" id="GO:0005634">
    <property type="term" value="C:nucleus"/>
    <property type="evidence" value="ECO:0007669"/>
    <property type="project" value="UniProtKB-SubCell"/>
</dbReference>
<keyword evidence="2 5" id="KW-0238">DNA-binding</keyword>
<dbReference type="GO" id="GO:0000978">
    <property type="term" value="F:RNA polymerase II cis-regulatory region sequence-specific DNA binding"/>
    <property type="evidence" value="ECO:0007669"/>
    <property type="project" value="InterPro"/>
</dbReference>
<organism evidence="7 8">
    <name type="scientific">Paragonimus westermani</name>
    <dbReference type="NCBI Taxonomy" id="34504"/>
    <lineage>
        <taxon>Eukaryota</taxon>
        <taxon>Metazoa</taxon>
        <taxon>Spiralia</taxon>
        <taxon>Lophotrochozoa</taxon>
        <taxon>Platyhelminthes</taxon>
        <taxon>Trematoda</taxon>
        <taxon>Digenea</taxon>
        <taxon>Plagiorchiida</taxon>
        <taxon>Troglotremata</taxon>
        <taxon>Troglotrematidae</taxon>
        <taxon>Paragonimus</taxon>
    </lineage>
</organism>
<dbReference type="GO" id="GO:0001708">
    <property type="term" value="P:cell fate specification"/>
    <property type="evidence" value="ECO:0007669"/>
    <property type="project" value="TreeGrafter"/>
</dbReference>
<dbReference type="InterPro" id="IPR046360">
    <property type="entry name" value="T-box_DNA-bd"/>
</dbReference>
<dbReference type="PANTHER" id="PTHR11267">
    <property type="entry name" value="T-BOX PROTEIN-RELATED"/>
    <property type="match status" value="1"/>
</dbReference>
<evidence type="ECO:0000256" key="5">
    <source>
        <dbReference type="PROSITE-ProRule" id="PRU00201"/>
    </source>
</evidence>
<evidence type="ECO:0000256" key="1">
    <source>
        <dbReference type="ARBA" id="ARBA00023015"/>
    </source>
</evidence>
<dbReference type="AlphaFoldDB" id="A0A5J4NRG2"/>